<keyword evidence="2" id="KW-1185">Reference proteome</keyword>
<evidence type="ECO:0000313" key="1">
    <source>
        <dbReference type="EMBL" id="EFX92605.1"/>
    </source>
</evidence>
<comment type="caution">
    <text evidence="1">The sequence shown here is derived from an EMBL/GenBank/DDBJ whole genome shotgun (WGS) entry which is preliminary data.</text>
</comment>
<protein>
    <submittedName>
        <fullName evidence="1">Uncharacterized protein</fullName>
    </submittedName>
</protein>
<dbReference type="HOGENOM" id="CLU_2079718_0_0_6"/>
<sequence>MAQVESSVTAKKSKSEPVEYDGVMQAWNDVFADTPIAKLKVMSDQRKRQIHRLAKELHQQFGSYTPKAFQDYFEDFWRQISAKPNSFHLGNNDRKWIANFDYVMRPKVFAETVEDAL</sequence>
<dbReference type="EMBL" id="AEVG01000025">
    <property type="protein sequence ID" value="EFX92605.1"/>
    <property type="molecule type" value="Genomic_DNA"/>
</dbReference>
<reference evidence="1 2" key="1">
    <citation type="submission" date="2011-01" db="EMBL/GenBank/DDBJ databases">
        <authorList>
            <person name="Muzny D."/>
            <person name="Qin X."/>
            <person name="Deng J."/>
            <person name="Jiang H."/>
            <person name="Liu Y."/>
            <person name="Qu J."/>
            <person name="Song X.-Z."/>
            <person name="Zhang L."/>
            <person name="Thornton R."/>
            <person name="Coyle M."/>
            <person name="Francisco L."/>
            <person name="Jackson L."/>
            <person name="Javaid M."/>
            <person name="Korchina V."/>
            <person name="Kovar C."/>
            <person name="Mata R."/>
            <person name="Mathew T."/>
            <person name="Ngo R."/>
            <person name="Nguyen L."/>
            <person name="Nguyen N."/>
            <person name="Okwuonu G."/>
            <person name="Ongeri F."/>
            <person name="Pham C."/>
            <person name="Simmons D."/>
            <person name="Wilczek-Boney K."/>
            <person name="Hale W."/>
            <person name="Jakkamsetti A."/>
            <person name="Pham P."/>
            <person name="Ruth R."/>
            <person name="San Lucas F."/>
            <person name="Warren J."/>
            <person name="Zhang J."/>
            <person name="Zhao Z."/>
            <person name="Zhou C."/>
            <person name="Zhu D."/>
            <person name="Lee S."/>
            <person name="Bess C."/>
            <person name="Blankenburg K."/>
            <person name="Forbes L."/>
            <person name="Fu Q."/>
            <person name="Gubbala S."/>
            <person name="Hirani K."/>
            <person name="Jayaseelan J.C."/>
            <person name="Lara F."/>
            <person name="Munidasa M."/>
            <person name="Palculict T."/>
            <person name="Patil S."/>
            <person name="Pu L.-L."/>
            <person name="Saada N."/>
            <person name="Tang L."/>
            <person name="Weissenberger G."/>
            <person name="Zhu Y."/>
            <person name="Hemphill L."/>
            <person name="Shang Y."/>
            <person name="Youmans B."/>
            <person name="Ayvaz T."/>
            <person name="Ross M."/>
            <person name="Santibanez J."/>
            <person name="Aqrawi P."/>
            <person name="Gross S."/>
            <person name="Joshi V."/>
            <person name="Fowler G."/>
            <person name="Nazareth L."/>
            <person name="Reid J."/>
            <person name="Worley K."/>
            <person name="Petrosino J."/>
            <person name="Highlander S."/>
            <person name="Gibbs R."/>
        </authorList>
    </citation>
    <scope>NUCLEOTIDE SEQUENCE [LARGE SCALE GENOMIC DNA]</scope>
    <source>
        <strain evidence="1 2">ATCC 25976</strain>
    </source>
</reference>
<evidence type="ECO:0000313" key="2">
    <source>
        <dbReference type="Proteomes" id="UP000005467"/>
    </source>
</evidence>
<gene>
    <name evidence="1" type="ORF">HMPREF0027_0326</name>
</gene>
<dbReference type="Proteomes" id="UP000005467">
    <property type="component" value="Unassembled WGS sequence"/>
</dbReference>
<proteinExistence type="predicted"/>
<organism evidence="1 2">
    <name type="scientific">Actinobacillus ureae ATCC 25976</name>
    <dbReference type="NCBI Taxonomy" id="887324"/>
    <lineage>
        <taxon>Bacteria</taxon>
        <taxon>Pseudomonadati</taxon>
        <taxon>Pseudomonadota</taxon>
        <taxon>Gammaproteobacteria</taxon>
        <taxon>Pasteurellales</taxon>
        <taxon>Pasteurellaceae</taxon>
        <taxon>Actinobacillus</taxon>
    </lineage>
</organism>
<accession>E8KEQ9</accession>
<dbReference type="AlphaFoldDB" id="E8KEQ9"/>
<dbReference type="RefSeq" id="WP_005621551.1">
    <property type="nucleotide sequence ID" value="NZ_GL831080.1"/>
</dbReference>
<name>E8KEQ9_9PAST</name>